<feature type="transmembrane region" description="Helical" evidence="1">
    <location>
        <begin position="446"/>
        <end position="466"/>
    </location>
</feature>
<name>A0A1M5UPW2_9CLOT</name>
<reference evidence="2 3" key="1">
    <citation type="submission" date="2016-11" db="EMBL/GenBank/DDBJ databases">
        <authorList>
            <person name="Jaros S."/>
            <person name="Januszkiewicz K."/>
            <person name="Wedrychowicz H."/>
        </authorList>
    </citation>
    <scope>NUCLEOTIDE SEQUENCE [LARGE SCALE GENOMIC DNA]</scope>
    <source>
        <strain evidence="2 3">DSM 6191</strain>
    </source>
</reference>
<proteinExistence type="predicted"/>
<feature type="transmembrane region" description="Helical" evidence="1">
    <location>
        <begin position="328"/>
        <end position="347"/>
    </location>
</feature>
<gene>
    <name evidence="2" type="ORF">SAMN02745941_00600</name>
</gene>
<sequence>MFKLWLTLELANIQKKTNNIFKSYVKLALIYIAPTLGIILLGLSGHRGTISAKTIIINLIIVANMISTLTHFIIYLSFFKNLEKDVIIKFLPDKLQPYIKVRVFMVLVKWTLPLVSAILLSLRPVLNISNPLFILSSILFIASWFIFNYLIAIYTRYFLNTINRKMEKVLKFILGFWGTFTFIVPNYGAFLYLNEISPDLKKEVPITNININVFHIITLILIFILALVLFYFSENHLNLNIRKIVKNRSEKPFRKRNQHIEKLLLKVTEKLFRNITPMDKLVLQKDIKELSRDNRGAVFGILITQIIYIICVIAIYHDIDISGVKSSIEISMSMSFIIFIYMGIIYWTSGRFSMRNILCVSEDTDLLGKYNINFNREDLIKVRRNFAGLILFYPMGIIYVVALLIRYNIWGWLGLISSLFTFIILERLLSLNLVNKINGEVNNKRIFGWINTLLILAAINLFTQLLMRGYELPIINSALMLIGTNVLLIIIYMFNLYIKKFNLRKREN</sequence>
<keyword evidence="1" id="KW-1133">Transmembrane helix</keyword>
<protein>
    <submittedName>
        <fullName evidence="2">Uncharacterized protein</fullName>
    </submittedName>
</protein>
<feature type="transmembrane region" description="Helical" evidence="1">
    <location>
        <begin position="132"/>
        <end position="151"/>
    </location>
</feature>
<feature type="transmembrane region" description="Helical" evidence="1">
    <location>
        <begin position="478"/>
        <end position="498"/>
    </location>
</feature>
<evidence type="ECO:0000256" key="1">
    <source>
        <dbReference type="SAM" id="Phobius"/>
    </source>
</evidence>
<dbReference type="AlphaFoldDB" id="A0A1M5UPW2"/>
<accession>A0A1M5UPW2</accession>
<feature type="transmembrane region" description="Helical" evidence="1">
    <location>
        <begin position="24"/>
        <end position="43"/>
    </location>
</feature>
<evidence type="ECO:0000313" key="2">
    <source>
        <dbReference type="EMBL" id="SHH65055.1"/>
    </source>
</evidence>
<feature type="transmembrane region" description="Helical" evidence="1">
    <location>
        <begin position="172"/>
        <end position="193"/>
    </location>
</feature>
<dbReference type="RefSeq" id="WP_073016542.1">
    <property type="nucleotide sequence ID" value="NZ_FQXU01000003.1"/>
</dbReference>
<feature type="transmembrane region" description="Helical" evidence="1">
    <location>
        <begin position="55"/>
        <end position="78"/>
    </location>
</feature>
<organism evidence="2 3">
    <name type="scientific">Clostridium intestinale DSM 6191</name>
    <dbReference type="NCBI Taxonomy" id="1121320"/>
    <lineage>
        <taxon>Bacteria</taxon>
        <taxon>Bacillati</taxon>
        <taxon>Bacillota</taxon>
        <taxon>Clostridia</taxon>
        <taxon>Eubacteriales</taxon>
        <taxon>Clostridiaceae</taxon>
        <taxon>Clostridium</taxon>
    </lineage>
</organism>
<keyword evidence="1" id="KW-0472">Membrane</keyword>
<feature type="transmembrane region" description="Helical" evidence="1">
    <location>
        <begin position="411"/>
        <end position="434"/>
    </location>
</feature>
<feature type="transmembrane region" description="Helical" evidence="1">
    <location>
        <begin position="386"/>
        <end position="405"/>
    </location>
</feature>
<evidence type="ECO:0000313" key="3">
    <source>
        <dbReference type="Proteomes" id="UP000184241"/>
    </source>
</evidence>
<dbReference type="Proteomes" id="UP000184241">
    <property type="component" value="Unassembled WGS sequence"/>
</dbReference>
<feature type="transmembrane region" description="Helical" evidence="1">
    <location>
        <begin position="213"/>
        <end position="233"/>
    </location>
</feature>
<feature type="transmembrane region" description="Helical" evidence="1">
    <location>
        <begin position="297"/>
        <end position="316"/>
    </location>
</feature>
<dbReference type="EMBL" id="FQXU01000003">
    <property type="protein sequence ID" value="SHH65055.1"/>
    <property type="molecule type" value="Genomic_DNA"/>
</dbReference>
<keyword evidence="1" id="KW-0812">Transmembrane</keyword>
<feature type="transmembrane region" description="Helical" evidence="1">
    <location>
        <begin position="99"/>
        <end position="120"/>
    </location>
</feature>